<gene>
    <name evidence="7 9" type="primary">smc</name>
    <name evidence="9" type="ORF">CV019_12695</name>
</gene>
<evidence type="ECO:0000256" key="7">
    <source>
        <dbReference type="HAMAP-Rule" id="MF_01894"/>
    </source>
</evidence>
<dbReference type="GO" id="GO:0006260">
    <property type="term" value="P:DNA replication"/>
    <property type="evidence" value="ECO:0007669"/>
    <property type="project" value="UniProtKB-UniRule"/>
</dbReference>
<evidence type="ECO:0000259" key="8">
    <source>
        <dbReference type="SMART" id="SM00968"/>
    </source>
</evidence>
<dbReference type="InterPro" id="IPR024704">
    <property type="entry name" value="SMC"/>
</dbReference>
<feature type="domain" description="SMC hinge" evidence="8">
    <location>
        <begin position="520"/>
        <end position="639"/>
    </location>
</feature>
<evidence type="ECO:0000256" key="5">
    <source>
        <dbReference type="ARBA" id="ARBA00023054"/>
    </source>
</evidence>
<dbReference type="GO" id="GO:0005694">
    <property type="term" value="C:chromosome"/>
    <property type="evidence" value="ECO:0007669"/>
    <property type="project" value="InterPro"/>
</dbReference>
<comment type="similarity">
    <text evidence="7">Belongs to the SMC family.</text>
</comment>
<keyword evidence="4 7" id="KW-0067">ATP-binding</keyword>
<organism evidence="9 10">
    <name type="scientific">Staphylococcus haemolyticus</name>
    <dbReference type="NCBI Taxonomy" id="1283"/>
    <lineage>
        <taxon>Bacteria</taxon>
        <taxon>Bacillati</taxon>
        <taxon>Bacillota</taxon>
        <taxon>Bacilli</taxon>
        <taxon>Bacillales</taxon>
        <taxon>Staphylococcaceae</taxon>
        <taxon>Staphylococcus</taxon>
    </lineage>
</organism>
<reference evidence="9 10" key="1">
    <citation type="submission" date="2017-11" db="EMBL/GenBank/DDBJ databases">
        <authorList>
            <person name="Founou R.C."/>
            <person name="Founou L."/>
            <person name="Allam M."/>
            <person name="Ismail A."/>
            <person name="Essack S.Y."/>
        </authorList>
    </citation>
    <scope>NUCLEOTIDE SEQUENCE [LARGE SCALE GENOMIC DNA]</scope>
    <source>
        <strain evidence="9 10">G811N2B1</strain>
    </source>
</reference>
<dbReference type="Gene3D" id="3.30.70.1620">
    <property type="match status" value="1"/>
</dbReference>
<keyword evidence="2 7" id="KW-0963">Cytoplasm</keyword>
<dbReference type="Pfam" id="PF06470">
    <property type="entry name" value="SMC_hinge"/>
    <property type="match status" value="1"/>
</dbReference>
<name>A0A2A1KCP9_STAHA</name>
<proteinExistence type="inferred from homology"/>
<dbReference type="RefSeq" id="WP_011275966.1">
    <property type="nucleotide sequence ID" value="NZ_CAJCGO010000012.1"/>
</dbReference>
<sequence length="1189" mass="136679">MVYLKSIDAIGFKSFADHTDVQFDKGVTAIVGPNGSGKSNITDAIKWVLGEQSAKSLRGSKMEDIIFSGAEHRNAQNYAEVQLKLDNKARKLQVDSDDIVVTRRLYRSGESEYYLNNDKARLRDITELFLDSGLGKEAFSIISQGRVDEILNAKPIDRRQILEESAGVLKYKKRKAESLQKLDHTEDNLTRVEDILYDLEGRVEPLKAEASIAKEYLKLSEEMKQSDVIVTVNDIDQYSEDNRQLDQKLNDLKSQQADKEAKQAQINKYIQKQKSQRQQIDNDIEQLNYNLIKATEEYEKFTGRLNVLEERKRNQSETNARFEEELDNLHQELKNAHNEKADITQQITALKEKQKELNNSIHQLESQLYVSDEQHDEKLESIKNEYYELMSEQSDVNNDIRFLEHTIKENEAKKSRLDSRLVEAFNQLKALQSEISNTERNHQATVIQLSDIETQISQLEQQLSKAKQTQTEYEDKLYQAYRYTDKMRARIESLETQEEDYTYFFNGVKHVLKAKNDNLQGIHGAVAEVINVPSELTQAIETALGASLQHIIVDSEKDGRQAIQFLKQKGLGRATFLPLNVIKSRQLSNNIRHIAENTNGFINVASDAIKVNSQYQAVVENLIGTTIIVDNLKHANELARAIQYKTRIVTLEGDIVNPGGSMTGGGARKTKSILSQKDELTTMRNQLKDYESQTQDFEKQLQKHKNEVEHLSETYFKMSQQYNEVKEQSHNEALELDRLKTQEAHIKDEHEEFEFEKNDGYQSENSRITLTEKQERLTIIQGKLKQLETDIERYTQLSKEGKENTTQVQQQLNQKRSDLAVIKERINAQKASLERTDKQIETINKQLTNVDDKIKLFNSDEMMGEQAFEKLQQQIKSKENDRQSITDQLKQLKKERIDVNEDVESHEATLQECHQDLLSIESFYQDIKAQQSKLDVLINHAIDHLNDEYQLTVERARSEFSSETPIDALRKKVKLTKMSIEELGPVNINAIEQFEELNERYTFLDEQRTDLREAKQTLEQIISEMDQEVKGRFKETFLQVQAHFTTVFQSLFGGGHAKLELTDDDYLSAGVDIIVQPPGKKLQHLSLLSGGERALSAIALLFAILKVRSAPFVILDEVEAALDEANVIRYAQFLKELSIQTQFIVITHRKGTMEYSDRLYGVTMQESGVSKLVSVNLNTIDEVMKEEQA</sequence>
<dbReference type="EMBL" id="PGWX01000468">
    <property type="protein sequence ID" value="PPJ70514.1"/>
    <property type="molecule type" value="Genomic_DNA"/>
</dbReference>
<dbReference type="Gene3D" id="3.40.50.300">
    <property type="entry name" value="P-loop containing nucleotide triphosphate hydrolases"/>
    <property type="match status" value="2"/>
</dbReference>
<dbReference type="FunFam" id="3.40.50.300:FF:000984">
    <property type="entry name" value="Chromosome partition protein Smc"/>
    <property type="match status" value="1"/>
</dbReference>
<evidence type="ECO:0000256" key="4">
    <source>
        <dbReference type="ARBA" id="ARBA00022840"/>
    </source>
</evidence>
<evidence type="ECO:0000313" key="9">
    <source>
        <dbReference type="EMBL" id="PPJ70514.1"/>
    </source>
</evidence>
<dbReference type="SMART" id="SM00968">
    <property type="entry name" value="SMC_hinge"/>
    <property type="match status" value="1"/>
</dbReference>
<dbReference type="Gene3D" id="1.10.287.1490">
    <property type="match status" value="2"/>
</dbReference>
<dbReference type="PANTHER" id="PTHR43977">
    <property type="entry name" value="STRUCTURAL MAINTENANCE OF CHROMOSOMES PROTEIN 3"/>
    <property type="match status" value="1"/>
</dbReference>
<dbReference type="STRING" id="1283.ShL2_01612"/>
<comment type="function">
    <text evidence="7">Required for chromosome condensation and partitioning.</text>
</comment>
<comment type="subcellular location">
    <subcellularLocation>
        <location evidence="1 7">Cytoplasm</location>
    </subcellularLocation>
</comment>
<dbReference type="FunFam" id="3.40.50.300:FF:000901">
    <property type="entry name" value="Chromosome partition protein Smc"/>
    <property type="match status" value="1"/>
</dbReference>
<dbReference type="InterPro" id="IPR010935">
    <property type="entry name" value="SMC_hinge"/>
</dbReference>
<dbReference type="SUPFAM" id="SSF75553">
    <property type="entry name" value="Smc hinge domain"/>
    <property type="match status" value="1"/>
</dbReference>
<dbReference type="GO" id="GO:0016887">
    <property type="term" value="F:ATP hydrolysis activity"/>
    <property type="evidence" value="ECO:0007669"/>
    <property type="project" value="InterPro"/>
</dbReference>
<dbReference type="InterPro" id="IPR036277">
    <property type="entry name" value="SMC_hinge_sf"/>
</dbReference>
<dbReference type="HAMAP" id="MF_01894">
    <property type="entry name" value="Smc_prok"/>
    <property type="match status" value="1"/>
</dbReference>
<keyword evidence="6 7" id="KW-0238">DNA-binding</keyword>
<dbReference type="GO" id="GO:0005524">
    <property type="term" value="F:ATP binding"/>
    <property type="evidence" value="ECO:0007669"/>
    <property type="project" value="UniProtKB-UniRule"/>
</dbReference>
<dbReference type="OMA" id="THNKIAM"/>
<dbReference type="GO" id="GO:0003677">
    <property type="term" value="F:DNA binding"/>
    <property type="evidence" value="ECO:0007669"/>
    <property type="project" value="UniProtKB-UniRule"/>
</dbReference>
<evidence type="ECO:0000256" key="6">
    <source>
        <dbReference type="ARBA" id="ARBA00023125"/>
    </source>
</evidence>
<dbReference type="PIRSF" id="PIRSF005719">
    <property type="entry name" value="SMC"/>
    <property type="match status" value="1"/>
</dbReference>
<dbReference type="Gene3D" id="1.20.1060.20">
    <property type="match status" value="1"/>
</dbReference>
<evidence type="ECO:0000256" key="3">
    <source>
        <dbReference type="ARBA" id="ARBA00022741"/>
    </source>
</evidence>
<feature type="coiled-coil region" evidence="7">
    <location>
        <begin position="235"/>
        <end position="367"/>
    </location>
</feature>
<feature type="coiled-coil region" evidence="7">
    <location>
        <begin position="987"/>
        <end position="1028"/>
    </location>
</feature>
<comment type="subunit">
    <text evidence="7">Homodimer.</text>
</comment>
<dbReference type="GO" id="GO:0030261">
    <property type="term" value="P:chromosome condensation"/>
    <property type="evidence" value="ECO:0007669"/>
    <property type="project" value="InterPro"/>
</dbReference>
<dbReference type="GO" id="GO:0005737">
    <property type="term" value="C:cytoplasm"/>
    <property type="evidence" value="ECO:0007669"/>
    <property type="project" value="UniProtKB-SubCell"/>
</dbReference>
<dbReference type="CDD" id="cd03278">
    <property type="entry name" value="ABC_SMC_barmotin"/>
    <property type="match status" value="1"/>
</dbReference>
<protein>
    <recommendedName>
        <fullName evidence="7">Chromosome partition protein Smc</fullName>
    </recommendedName>
</protein>
<comment type="domain">
    <text evidence="7">Contains large globular domains required for ATP hydrolysis at each terminus and a third globular domain forming a flexible hinge near the middle of the molecule. These domains are separated by coiled-coil structures.</text>
</comment>
<evidence type="ECO:0000313" key="10">
    <source>
        <dbReference type="Proteomes" id="UP000238153"/>
    </source>
</evidence>
<dbReference type="AlphaFoldDB" id="A0A2A1KCP9"/>
<comment type="caution">
    <text evidence="9">The sequence shown here is derived from an EMBL/GenBank/DDBJ whole genome shotgun (WGS) entry which is preliminary data.</text>
</comment>
<dbReference type="InterPro" id="IPR027417">
    <property type="entry name" value="P-loop_NTPase"/>
</dbReference>
<dbReference type="InterPro" id="IPR011890">
    <property type="entry name" value="SMC_prok"/>
</dbReference>
<dbReference type="GO" id="GO:0007062">
    <property type="term" value="P:sister chromatid cohesion"/>
    <property type="evidence" value="ECO:0007669"/>
    <property type="project" value="InterPro"/>
</dbReference>
<feature type="coiled-coil region" evidence="7">
    <location>
        <begin position="770"/>
        <end position="909"/>
    </location>
</feature>
<accession>A0A2A1KCP9</accession>
<evidence type="ECO:0000256" key="2">
    <source>
        <dbReference type="ARBA" id="ARBA00022490"/>
    </source>
</evidence>
<dbReference type="SUPFAM" id="SSF52540">
    <property type="entry name" value="P-loop containing nucleoside triphosphate hydrolases"/>
    <property type="match status" value="1"/>
</dbReference>
<dbReference type="GO" id="GO:0007059">
    <property type="term" value="P:chromosome segregation"/>
    <property type="evidence" value="ECO:0007669"/>
    <property type="project" value="UniProtKB-UniRule"/>
</dbReference>
<keyword evidence="3 7" id="KW-0547">Nucleotide-binding</keyword>
<feature type="binding site" evidence="7">
    <location>
        <begin position="33"/>
        <end position="40"/>
    </location>
    <ligand>
        <name>ATP</name>
        <dbReference type="ChEBI" id="CHEBI:30616"/>
    </ligand>
</feature>
<feature type="coiled-coil region" evidence="7">
    <location>
        <begin position="673"/>
        <end position="742"/>
    </location>
</feature>
<feature type="coiled-coil region" evidence="7">
    <location>
        <begin position="400"/>
        <end position="476"/>
    </location>
</feature>
<evidence type="ECO:0000256" key="1">
    <source>
        <dbReference type="ARBA" id="ARBA00004496"/>
    </source>
</evidence>
<dbReference type="NCBIfam" id="TIGR02168">
    <property type="entry name" value="SMC_prok_B"/>
    <property type="match status" value="1"/>
</dbReference>
<dbReference type="InterPro" id="IPR003395">
    <property type="entry name" value="RecF/RecN/SMC_N"/>
</dbReference>
<dbReference type="Pfam" id="PF02463">
    <property type="entry name" value="SMC_N"/>
    <property type="match status" value="1"/>
</dbReference>
<keyword evidence="5 7" id="KW-0175">Coiled coil</keyword>
<dbReference type="Proteomes" id="UP000238153">
    <property type="component" value="Unassembled WGS sequence"/>
</dbReference>